<dbReference type="AlphaFoldDB" id="A0A1E7FD48"/>
<dbReference type="EMBL" id="KV784358">
    <property type="protein sequence ID" value="OEU16069.1"/>
    <property type="molecule type" value="Genomic_DNA"/>
</dbReference>
<evidence type="ECO:0000313" key="3">
    <source>
        <dbReference type="Proteomes" id="UP000095751"/>
    </source>
</evidence>
<feature type="compositionally biased region" description="Polar residues" evidence="1">
    <location>
        <begin position="34"/>
        <end position="43"/>
    </location>
</feature>
<feature type="compositionally biased region" description="Acidic residues" evidence="1">
    <location>
        <begin position="318"/>
        <end position="328"/>
    </location>
</feature>
<organism evidence="2 3">
    <name type="scientific">Fragilariopsis cylindrus CCMP1102</name>
    <dbReference type="NCBI Taxonomy" id="635003"/>
    <lineage>
        <taxon>Eukaryota</taxon>
        <taxon>Sar</taxon>
        <taxon>Stramenopiles</taxon>
        <taxon>Ochrophyta</taxon>
        <taxon>Bacillariophyta</taxon>
        <taxon>Bacillariophyceae</taxon>
        <taxon>Bacillariophycidae</taxon>
        <taxon>Bacillariales</taxon>
        <taxon>Bacillariaceae</taxon>
        <taxon>Fragilariopsis</taxon>
    </lineage>
</organism>
<proteinExistence type="predicted"/>
<feature type="region of interest" description="Disordered" evidence="1">
    <location>
        <begin position="1"/>
        <end position="87"/>
    </location>
</feature>
<reference evidence="2 3" key="1">
    <citation type="submission" date="2016-09" db="EMBL/GenBank/DDBJ databases">
        <title>Extensive genetic diversity and differential bi-allelic expression allows diatom success in the polar Southern Ocean.</title>
        <authorList>
            <consortium name="DOE Joint Genome Institute"/>
            <person name="Mock T."/>
            <person name="Otillar R.P."/>
            <person name="Strauss J."/>
            <person name="Dupont C."/>
            <person name="Frickenhaus S."/>
            <person name="Maumus F."/>
            <person name="Mcmullan M."/>
            <person name="Sanges R."/>
            <person name="Schmutz J."/>
            <person name="Toseland A."/>
            <person name="Valas R."/>
            <person name="Veluchamy A."/>
            <person name="Ward B.J."/>
            <person name="Allen A."/>
            <person name="Barry K."/>
            <person name="Falciatore A."/>
            <person name="Ferrante M."/>
            <person name="Fortunato A.E."/>
            <person name="Gloeckner G."/>
            <person name="Gruber A."/>
            <person name="Hipkin R."/>
            <person name="Janech M."/>
            <person name="Kroth P."/>
            <person name="Leese F."/>
            <person name="Lindquist E."/>
            <person name="Lyon B.R."/>
            <person name="Martin J."/>
            <person name="Mayer C."/>
            <person name="Parker M."/>
            <person name="Quesneville H."/>
            <person name="Raymond J."/>
            <person name="Uhlig C."/>
            <person name="Valentin K.U."/>
            <person name="Worden A.Z."/>
            <person name="Armbrust E.V."/>
            <person name="Bowler C."/>
            <person name="Green B."/>
            <person name="Moulton V."/>
            <person name="Van Oosterhout C."/>
            <person name="Grigoriev I."/>
        </authorList>
    </citation>
    <scope>NUCLEOTIDE SEQUENCE [LARGE SCALE GENOMIC DNA]</scope>
    <source>
        <strain evidence="2 3">CCMP1102</strain>
    </source>
</reference>
<gene>
    <name evidence="2" type="ORF">FRACYDRAFT_261087</name>
</gene>
<sequence>MLPKRGSISSYAHGVLGDGDDLHITGSFEENEDNSSTIANASCINHPRASHPGERSVGTEKKDSDNSKGDNLQDEEQMEAMRPSKKPLKVMNKIFRQLRQKHRQHLLKFRQQPAVFRSSISTINEYQEIVEDENENDHQHEEESITRTDDSMTFVSQRSTRNNIRTGRSMLVRQKAEVFNRPSAAQARWDISSSFSSDSTSYRNILRSQRSFTLDNSSCDGLSVLTDDTSLYRSFSKRDHLSFRQRCPMFIHATTYRIEEDTDESESSIDSEGEGDDVSPDSNVIECGYDFRQLPSFDETEPTPDNDFNSDWHLGNEEEKEEEEEEENEVRQTPFDLRQRVFSDSDVVFERQRHVANGYSGIDLLSSSTKSSFSANQEPFQKIVKFRRRSSSSPTGSTESFDRSFEALNTHHGSVYLPHLDLYDDTWIESKRRTYSDSCIQRTPVNQTFESPLWGDMNEKKKLLVHNDSILDGEFGQSICKPKRSDNRLSLEARFGDWRSQPQHTLGFGEQSSFSIPAITMTYFDSTVHEESLLESPSRYPRNQSLLDFDNQEDSEGLFETSEFGSSSMASHASRLTTTLLSNKRRSSPTKEIAEYSAHIIGYPATSSVLATLSPTNHATSGILSTDKNRDMPMKYTSIRQSSSPRTLNDTSMIVTALRPAPAHTQAMLPSPSPFSGNKRSDNYYWNQDPGTVEMCEVQQQQAEIIRAWSSESFDDVPF</sequence>
<feature type="compositionally biased region" description="Basic and acidic residues" evidence="1">
    <location>
        <begin position="51"/>
        <end position="68"/>
    </location>
</feature>
<feature type="compositionally biased region" description="Acidic residues" evidence="1">
    <location>
        <begin position="260"/>
        <end position="279"/>
    </location>
</feature>
<dbReference type="KEGG" id="fcy:FRACYDRAFT_261087"/>
<dbReference type="Proteomes" id="UP000095751">
    <property type="component" value="Unassembled WGS sequence"/>
</dbReference>
<feature type="region of interest" description="Disordered" evidence="1">
    <location>
        <begin position="257"/>
        <end position="335"/>
    </location>
</feature>
<keyword evidence="3" id="KW-1185">Reference proteome</keyword>
<dbReference type="OrthoDB" id="56167at2759"/>
<evidence type="ECO:0000256" key="1">
    <source>
        <dbReference type="SAM" id="MobiDB-lite"/>
    </source>
</evidence>
<evidence type="ECO:0000313" key="2">
    <source>
        <dbReference type="EMBL" id="OEU16069.1"/>
    </source>
</evidence>
<name>A0A1E7FD48_9STRA</name>
<protein>
    <submittedName>
        <fullName evidence="2">Uncharacterized protein</fullName>
    </submittedName>
</protein>
<accession>A0A1E7FD48</accession>
<dbReference type="InParanoid" id="A0A1E7FD48"/>